<dbReference type="InterPro" id="IPR000504">
    <property type="entry name" value="RRM_dom"/>
</dbReference>
<dbReference type="VEuPathDB" id="FungiDB:SCODWIG_01195"/>
<dbReference type="GO" id="GO:0005686">
    <property type="term" value="C:U2 snRNP"/>
    <property type="evidence" value="ECO:0007669"/>
    <property type="project" value="TreeGrafter"/>
</dbReference>
<sequence length="193" mass="22588">MNQQIRRIQQLSKKELELGILNEEDSWHYEYKDQAYIYIGGLDTRLTEADVLTIFSQYGNPTDLKLVHDKTTGQSKGFGYLKYEDQRSTILAVDNLNGAKVLNNFLKVDHVFYKPSDLEEDHMYQQMMQNELQRDLQLGDIDNESIHQQKLLQQNTNQSTDKDEKSDIQICNVEEKSEEEDEFADPMANFLKK</sequence>
<dbReference type="Proteomes" id="UP000262825">
    <property type="component" value="Unassembled WGS sequence"/>
</dbReference>
<dbReference type="InterPro" id="IPR045844">
    <property type="entry name" value="RRM_Ist3-like"/>
</dbReference>
<gene>
    <name evidence="5" type="ORF">SCODWIG_01195</name>
</gene>
<dbReference type="Gene3D" id="3.30.70.330">
    <property type="match status" value="1"/>
</dbReference>
<evidence type="ECO:0000256" key="3">
    <source>
        <dbReference type="SAM" id="MobiDB-lite"/>
    </source>
</evidence>
<dbReference type="GO" id="GO:0000398">
    <property type="term" value="P:mRNA splicing, via spliceosome"/>
    <property type="evidence" value="ECO:0007669"/>
    <property type="project" value="InterPro"/>
</dbReference>
<dbReference type="GO" id="GO:0071013">
    <property type="term" value="C:catalytic step 2 spliceosome"/>
    <property type="evidence" value="ECO:0007669"/>
    <property type="project" value="TreeGrafter"/>
</dbReference>
<dbReference type="AlphaFoldDB" id="A0A376B4N9"/>
<dbReference type="PANTHER" id="PTHR45880:SF1">
    <property type="entry name" value="RNA-BINDING MOTIF PROTEIN, X-LINKED 2"/>
    <property type="match status" value="1"/>
</dbReference>
<organism evidence="5 6">
    <name type="scientific">Saccharomycodes ludwigii</name>
    <dbReference type="NCBI Taxonomy" id="36035"/>
    <lineage>
        <taxon>Eukaryota</taxon>
        <taxon>Fungi</taxon>
        <taxon>Dikarya</taxon>
        <taxon>Ascomycota</taxon>
        <taxon>Saccharomycotina</taxon>
        <taxon>Saccharomycetes</taxon>
        <taxon>Saccharomycodales</taxon>
        <taxon>Saccharomycodaceae</taxon>
        <taxon>Saccharomycodes</taxon>
    </lineage>
</organism>
<name>A0A376B4N9_9ASCO</name>
<dbReference type="SUPFAM" id="SSF54928">
    <property type="entry name" value="RNA-binding domain, RBD"/>
    <property type="match status" value="1"/>
</dbReference>
<keyword evidence="6" id="KW-1185">Reference proteome</keyword>
<evidence type="ECO:0000256" key="1">
    <source>
        <dbReference type="ARBA" id="ARBA00022884"/>
    </source>
</evidence>
<reference evidence="6" key="1">
    <citation type="submission" date="2018-06" db="EMBL/GenBank/DDBJ databases">
        <authorList>
            <person name="Guldener U."/>
        </authorList>
    </citation>
    <scope>NUCLEOTIDE SEQUENCE [LARGE SCALE GENOMIC DNA]</scope>
    <source>
        <strain evidence="6">UTAD17</strain>
    </source>
</reference>
<dbReference type="InterPro" id="IPR035979">
    <property type="entry name" value="RBD_domain_sf"/>
</dbReference>
<dbReference type="InterPro" id="IPR051847">
    <property type="entry name" value="RNA_proc/Spliceosome_comp"/>
</dbReference>
<dbReference type="Pfam" id="PF00076">
    <property type="entry name" value="RRM_1"/>
    <property type="match status" value="1"/>
</dbReference>
<dbReference type="GO" id="GO:0071011">
    <property type="term" value="C:precatalytic spliceosome"/>
    <property type="evidence" value="ECO:0007669"/>
    <property type="project" value="TreeGrafter"/>
</dbReference>
<dbReference type="EMBL" id="UFAJ01000140">
    <property type="protein sequence ID" value="SSD59434.1"/>
    <property type="molecule type" value="Genomic_DNA"/>
</dbReference>
<dbReference type="PROSITE" id="PS50102">
    <property type="entry name" value="RRM"/>
    <property type="match status" value="1"/>
</dbReference>
<dbReference type="GO" id="GO:0003723">
    <property type="term" value="F:RNA binding"/>
    <property type="evidence" value="ECO:0007669"/>
    <property type="project" value="UniProtKB-UniRule"/>
</dbReference>
<accession>A0A376B4N9</accession>
<evidence type="ECO:0000313" key="6">
    <source>
        <dbReference type="Proteomes" id="UP000262825"/>
    </source>
</evidence>
<proteinExistence type="predicted"/>
<dbReference type="CDD" id="cd12411">
    <property type="entry name" value="RRM_ist3_like"/>
    <property type="match status" value="1"/>
</dbReference>
<evidence type="ECO:0000256" key="2">
    <source>
        <dbReference type="PROSITE-ProRule" id="PRU00176"/>
    </source>
</evidence>
<keyword evidence="1 2" id="KW-0694">RNA-binding</keyword>
<feature type="region of interest" description="Disordered" evidence="3">
    <location>
        <begin position="173"/>
        <end position="193"/>
    </location>
</feature>
<dbReference type="PANTHER" id="PTHR45880">
    <property type="entry name" value="RNA-BINDING MOTIF PROTEIN, X-LINKED 2"/>
    <property type="match status" value="1"/>
</dbReference>
<feature type="domain" description="RRM" evidence="4">
    <location>
        <begin position="35"/>
        <end position="113"/>
    </location>
</feature>
<protein>
    <submittedName>
        <fullName evidence="5">Related to U2 snRNP component IST3</fullName>
    </submittedName>
</protein>
<dbReference type="InterPro" id="IPR012677">
    <property type="entry name" value="Nucleotide-bd_a/b_plait_sf"/>
</dbReference>
<evidence type="ECO:0000313" key="5">
    <source>
        <dbReference type="EMBL" id="SSD59434.1"/>
    </source>
</evidence>
<evidence type="ECO:0000259" key="4">
    <source>
        <dbReference type="PROSITE" id="PS50102"/>
    </source>
</evidence>
<dbReference type="SMART" id="SM00360">
    <property type="entry name" value="RRM"/>
    <property type="match status" value="1"/>
</dbReference>